<evidence type="ECO:0000256" key="13">
    <source>
        <dbReference type="ARBA" id="ARBA00093543"/>
    </source>
</evidence>
<comment type="function">
    <text evidence="12">Non-catalytic component of the NSL histone acetyltransferase complex, a multiprotein complex that mediates histone H4 acetylation at 'Lys-5'- and 'Lys-8' (H4K5ac and H4K8ac) at transcription start sites and promotes transcription initiation. Required for NSL complex stability and for transcription of intraciliary transport genes in both ciliated and non-ciliated cells by regulating histone H4 acetylation at 'Lys-5'- and 'Lys-12' (H4K5ac and H4K12ac). This is necessary for cilium assembly in ciliated cells and for organization of the microtubule cytoskeleton in non-ciliated cells. Required within the NSL complex to maintain nuclear architecture stability by promoting KAT8-mediated acetylation of lamin LMNA.</text>
</comment>
<feature type="region of interest" description="Disordered" evidence="14">
    <location>
        <begin position="434"/>
        <end position="453"/>
    </location>
</feature>
<proteinExistence type="predicted"/>
<evidence type="ECO:0000313" key="16">
    <source>
        <dbReference type="Proteomes" id="UP000694865"/>
    </source>
</evidence>
<dbReference type="PANTHER" id="PTHR13453:SF1">
    <property type="entry name" value="KAT8 REGULATORY NSL COMPLEX SUBUNIT 2"/>
    <property type="match status" value="1"/>
</dbReference>
<evidence type="ECO:0000256" key="7">
    <source>
        <dbReference type="ARBA" id="ARBA00022853"/>
    </source>
</evidence>
<dbReference type="Pfam" id="PF13891">
    <property type="entry name" value="zf-C3HC3H_KANSL2"/>
    <property type="match status" value="2"/>
</dbReference>
<evidence type="ECO:0000256" key="11">
    <source>
        <dbReference type="ARBA" id="ARBA00033378"/>
    </source>
</evidence>
<comment type="subunit">
    <text evidence="13">Component of the NSL complex at least composed of KAT8/MOF, KANSL1, KANSL2, KANSL3, MCRS1, PHF20, OGT1/OGT, WDR5 and HCFC1.</text>
</comment>
<evidence type="ECO:0000256" key="1">
    <source>
        <dbReference type="ARBA" id="ARBA00004123"/>
    </source>
</evidence>
<feature type="domain" description="KANL2-like probable zinc-finger" evidence="15">
    <location>
        <begin position="297"/>
        <end position="348"/>
    </location>
</feature>
<feature type="compositionally biased region" description="Basic and acidic residues" evidence="14">
    <location>
        <begin position="440"/>
        <end position="453"/>
    </location>
</feature>
<dbReference type="PANTHER" id="PTHR13453">
    <property type="entry name" value="KAT8 REGULATORY NSL COMPLEX SUBUNIT 2"/>
    <property type="match status" value="1"/>
</dbReference>
<keyword evidence="5" id="KW-0597">Phosphoprotein</keyword>
<evidence type="ECO:0000256" key="2">
    <source>
        <dbReference type="ARBA" id="ARBA00004173"/>
    </source>
</evidence>
<dbReference type="GeneID" id="100371941"/>
<evidence type="ECO:0000256" key="3">
    <source>
        <dbReference type="ARBA" id="ARBA00015508"/>
    </source>
</evidence>
<gene>
    <name evidence="17 18 19 20" type="primary">LOC100371941</name>
</gene>
<keyword evidence="9" id="KW-0539">Nucleus</keyword>
<evidence type="ECO:0000256" key="12">
    <source>
        <dbReference type="ARBA" id="ARBA00093359"/>
    </source>
</evidence>
<keyword evidence="7" id="KW-0156">Chromatin regulator</keyword>
<evidence type="ECO:0000256" key="14">
    <source>
        <dbReference type="SAM" id="MobiDB-lite"/>
    </source>
</evidence>
<dbReference type="InterPro" id="IPR026316">
    <property type="entry name" value="NSL2"/>
</dbReference>
<comment type="subcellular location">
    <subcellularLocation>
        <location evidence="2">Mitochondrion</location>
    </subcellularLocation>
    <subcellularLocation>
        <location evidence="1">Nucleus</location>
    </subcellularLocation>
</comment>
<evidence type="ECO:0000259" key="15">
    <source>
        <dbReference type="Pfam" id="PF13891"/>
    </source>
</evidence>
<evidence type="ECO:0000256" key="4">
    <source>
        <dbReference type="ARBA" id="ARBA00022499"/>
    </source>
</evidence>
<keyword evidence="4" id="KW-1017">Isopeptide bond</keyword>
<evidence type="ECO:0000313" key="17">
    <source>
        <dbReference type="RefSeq" id="XP_002739731.1"/>
    </source>
</evidence>
<protein>
    <recommendedName>
        <fullName evidence="3">KAT8 regulatory NSL complex subunit 2</fullName>
    </recommendedName>
    <alternativeName>
        <fullName evidence="11">NSL complex protein NSL2</fullName>
    </alternativeName>
    <alternativeName>
        <fullName evidence="10">Non-specific lethal 2 homolog</fullName>
    </alternativeName>
</protein>
<dbReference type="RefSeq" id="XP_006822747.1">
    <property type="nucleotide sequence ID" value="XM_006822684.1"/>
</dbReference>
<dbReference type="Proteomes" id="UP000694865">
    <property type="component" value="Unplaced"/>
</dbReference>
<sequence length="453" mass="52170">MLRSKPSTSRYITKKSDTLFCLYPHRICMQNRLDGFEYCLKHILEDKNAPYKQCNFVSRNNAKRCTNPAPKTDKKDNRYCAEHTRKALIWQQKNNRKKKPSESSESLLEQLDYYRPGTSTVTPENPVSQASKLIDYASDSDSDREITLVDQAWRGDGDSDADSVDSEYEDPLKHAGIYTAEEVALITRDKLIRLQSLYIDQFKRLQHVLKEKRRKFLSSNKMEQETIGKGLGKTTDPKEKHKVKKLQALKSYRKRRGKEALLYQQSRERRITATPDYHIAPPKSIKPLKCVHVERGIHCNDKAMPYSKYCLQHILHDPYQVLFQMCTDSESGCNKPVFGLDKTTCILHTELPEYQQRFEQRPETIEETQQIDVESHEQTLAEQTESSEYVPNLTNIEDGLKQIPDISGVVEPQVAAMESTANLLTDIGCDMKSEQSQLAIKEEPPTEKPMDTT</sequence>
<evidence type="ECO:0000313" key="18">
    <source>
        <dbReference type="RefSeq" id="XP_006822745.1"/>
    </source>
</evidence>
<accession>A0ABM0GXT1</accession>
<evidence type="ECO:0000313" key="20">
    <source>
        <dbReference type="RefSeq" id="XP_006822747.1"/>
    </source>
</evidence>
<keyword evidence="6" id="KW-0832">Ubl conjugation</keyword>
<evidence type="ECO:0000256" key="10">
    <source>
        <dbReference type="ARBA" id="ARBA00032947"/>
    </source>
</evidence>
<reference evidence="17 18" key="1">
    <citation type="submission" date="2025-05" db="UniProtKB">
        <authorList>
            <consortium name="RefSeq"/>
        </authorList>
    </citation>
    <scope>IDENTIFICATION</scope>
    <source>
        <tissue evidence="17 18">Testes</tissue>
    </source>
</reference>
<evidence type="ECO:0000256" key="5">
    <source>
        <dbReference type="ARBA" id="ARBA00022553"/>
    </source>
</evidence>
<evidence type="ECO:0000256" key="8">
    <source>
        <dbReference type="ARBA" id="ARBA00023128"/>
    </source>
</evidence>
<evidence type="ECO:0000313" key="19">
    <source>
        <dbReference type="RefSeq" id="XP_006822746.1"/>
    </source>
</evidence>
<keyword evidence="16" id="KW-1185">Reference proteome</keyword>
<dbReference type="InterPro" id="IPR025927">
    <property type="entry name" value="Znf_KANL2-like"/>
</dbReference>
<evidence type="ECO:0000256" key="9">
    <source>
        <dbReference type="ARBA" id="ARBA00023242"/>
    </source>
</evidence>
<evidence type="ECO:0000256" key="6">
    <source>
        <dbReference type="ARBA" id="ARBA00022843"/>
    </source>
</evidence>
<organism evidence="16 17">
    <name type="scientific">Saccoglossus kowalevskii</name>
    <name type="common">Acorn worm</name>
    <dbReference type="NCBI Taxonomy" id="10224"/>
    <lineage>
        <taxon>Eukaryota</taxon>
        <taxon>Metazoa</taxon>
        <taxon>Hemichordata</taxon>
        <taxon>Enteropneusta</taxon>
        <taxon>Harrimaniidae</taxon>
        <taxon>Saccoglossus</taxon>
    </lineage>
</organism>
<dbReference type="RefSeq" id="XP_002739731.1">
    <property type="nucleotide sequence ID" value="XM_002739685.2"/>
</dbReference>
<dbReference type="RefSeq" id="XP_006822746.1">
    <property type="nucleotide sequence ID" value="XM_006822683.1"/>
</dbReference>
<dbReference type="RefSeq" id="XP_006822745.1">
    <property type="nucleotide sequence ID" value="XM_006822682.1"/>
</dbReference>
<keyword evidence="8" id="KW-0496">Mitochondrion</keyword>
<name>A0ABM0GXT1_SACKO</name>
<feature type="domain" description="KANL2-like probable zinc-finger" evidence="15">
    <location>
        <begin position="21"/>
        <end position="84"/>
    </location>
</feature>